<dbReference type="AlphaFoldDB" id="A0A0P4W6C2"/>
<dbReference type="GO" id="GO:0004190">
    <property type="term" value="F:aspartic-type endopeptidase activity"/>
    <property type="evidence" value="ECO:0007669"/>
    <property type="project" value="InterPro"/>
</dbReference>
<reference evidence="1" key="1">
    <citation type="submission" date="2015-09" db="EMBL/GenBank/DDBJ databases">
        <title>Scylla olivacea transcriptome.</title>
        <authorList>
            <person name="Ikhwanuddin M."/>
        </authorList>
    </citation>
    <scope>NUCLEOTIDE SEQUENCE</scope>
</reference>
<dbReference type="PROSITE" id="PS00141">
    <property type="entry name" value="ASP_PROTEASE"/>
    <property type="match status" value="1"/>
</dbReference>
<sequence length="160" mass="17733">MPGDLVGVSHSSHFKQRCCVLPTAKVKVYGKHGKYSEATLLFDSGADRSYVSSEFVRKVRPTWISSEQMSYSAFGGSKSSRSTQCNIYDLNLVDVNNEVVCLLAAEVPTICAPLLRPCVPAETLLPIKSVQLADEYERDRKVNVDILIGLDAYWKFVIPS</sequence>
<accession>A0A0P4W6C2</accession>
<evidence type="ECO:0000313" key="1">
    <source>
        <dbReference type="EMBL" id="JAI62337.1"/>
    </source>
</evidence>
<dbReference type="GO" id="GO:0006508">
    <property type="term" value="P:proteolysis"/>
    <property type="evidence" value="ECO:0007669"/>
    <property type="project" value="InterPro"/>
</dbReference>
<protein>
    <submittedName>
        <fullName evidence="1">Uncharacterized protein</fullName>
    </submittedName>
</protein>
<dbReference type="Gene3D" id="2.40.70.10">
    <property type="entry name" value="Acid Proteases"/>
    <property type="match status" value="1"/>
</dbReference>
<organism evidence="1">
    <name type="scientific">Scylla olivacea</name>
    <name type="common">Orange mud crab</name>
    <name type="synonym">Cancer olivacea</name>
    <dbReference type="NCBI Taxonomy" id="85551"/>
    <lineage>
        <taxon>Eukaryota</taxon>
        <taxon>Metazoa</taxon>
        <taxon>Ecdysozoa</taxon>
        <taxon>Arthropoda</taxon>
        <taxon>Crustacea</taxon>
        <taxon>Multicrustacea</taxon>
        <taxon>Malacostraca</taxon>
        <taxon>Eumalacostraca</taxon>
        <taxon>Eucarida</taxon>
        <taxon>Decapoda</taxon>
        <taxon>Pleocyemata</taxon>
        <taxon>Brachyura</taxon>
        <taxon>Eubrachyura</taxon>
        <taxon>Portunoidea</taxon>
        <taxon>Portunidae</taxon>
        <taxon>Portuninae</taxon>
        <taxon>Scylla</taxon>
    </lineage>
</organism>
<proteinExistence type="predicted"/>
<name>A0A0P4W6C2_SCYOL</name>
<dbReference type="InterPro" id="IPR001969">
    <property type="entry name" value="Aspartic_peptidase_AS"/>
</dbReference>
<dbReference type="InterPro" id="IPR021109">
    <property type="entry name" value="Peptidase_aspartic_dom_sf"/>
</dbReference>
<dbReference type="EMBL" id="GDRN01079742">
    <property type="protein sequence ID" value="JAI62337.1"/>
    <property type="molecule type" value="Transcribed_RNA"/>
</dbReference>